<evidence type="ECO:0000256" key="1">
    <source>
        <dbReference type="SAM" id="SignalP"/>
    </source>
</evidence>
<keyword evidence="3" id="KW-1185">Reference proteome</keyword>
<proteinExistence type="predicted"/>
<feature type="signal peptide" evidence="1">
    <location>
        <begin position="1"/>
        <end position="20"/>
    </location>
</feature>
<feature type="non-terminal residue" evidence="2">
    <location>
        <position position="70"/>
    </location>
</feature>
<feature type="chain" id="PRO_5039080876" description="Extracellular solute-binding protein" evidence="1">
    <location>
        <begin position="21"/>
        <end position="70"/>
    </location>
</feature>
<evidence type="ECO:0000313" key="2">
    <source>
        <dbReference type="EMBL" id="TCO17173.1"/>
    </source>
</evidence>
<sequence>MKRKIAVAALTLALAGSAAACGDGGSTGAATQAHGPITVWYSNNAEEVTWAKQMVAAWNTAHADQKITGQ</sequence>
<dbReference type="EMBL" id="SLWN01000018">
    <property type="protein sequence ID" value="TCO17173.1"/>
    <property type="molecule type" value="Genomic_DNA"/>
</dbReference>
<name>A0A4R2H0R1_9ACTN</name>
<keyword evidence="1" id="KW-0732">Signal</keyword>
<evidence type="ECO:0000313" key="3">
    <source>
        <dbReference type="Proteomes" id="UP000294508"/>
    </source>
</evidence>
<dbReference type="Proteomes" id="UP000294508">
    <property type="component" value="Unassembled WGS sequence"/>
</dbReference>
<protein>
    <recommendedName>
        <fullName evidence="4">Extracellular solute-binding protein</fullName>
    </recommendedName>
</protein>
<dbReference type="AlphaFoldDB" id="A0A4R2H0R1"/>
<reference evidence="2 3" key="1">
    <citation type="journal article" date="2015" name="Stand. Genomic Sci.">
        <title>Genomic Encyclopedia of Bacterial and Archaeal Type Strains, Phase III: the genomes of soil and plant-associated and newly described type strains.</title>
        <authorList>
            <person name="Whitman W.B."/>
            <person name="Woyke T."/>
            <person name="Klenk H.P."/>
            <person name="Zhou Y."/>
            <person name="Lilburn T.G."/>
            <person name="Beck B.J."/>
            <person name="De Vos P."/>
            <person name="Vandamme P."/>
            <person name="Eisen J.A."/>
            <person name="Garrity G."/>
            <person name="Hugenholtz P."/>
            <person name="Kyrpides N.C."/>
        </authorList>
    </citation>
    <scope>NUCLEOTIDE SEQUENCE [LARGE SCALE GENOMIC DNA]</scope>
    <source>
        <strain evidence="2 3">VKM Ac-2572</strain>
    </source>
</reference>
<gene>
    <name evidence="2" type="ORF">EV652_1181</name>
</gene>
<evidence type="ECO:0008006" key="4">
    <source>
        <dbReference type="Google" id="ProtNLM"/>
    </source>
</evidence>
<comment type="caution">
    <text evidence="2">The sequence shown here is derived from an EMBL/GenBank/DDBJ whole genome shotgun (WGS) entry which is preliminary data.</text>
</comment>
<accession>A0A4R2H0R1</accession>
<organism evidence="2 3">
    <name type="scientific">Kribbella steppae</name>
    <dbReference type="NCBI Taxonomy" id="2512223"/>
    <lineage>
        <taxon>Bacteria</taxon>
        <taxon>Bacillati</taxon>
        <taxon>Actinomycetota</taxon>
        <taxon>Actinomycetes</taxon>
        <taxon>Propionibacteriales</taxon>
        <taxon>Kribbellaceae</taxon>
        <taxon>Kribbella</taxon>
    </lineage>
</organism>
<dbReference type="PROSITE" id="PS51257">
    <property type="entry name" value="PROKAR_LIPOPROTEIN"/>
    <property type="match status" value="1"/>
</dbReference>